<dbReference type="Proteomes" id="UP001152561">
    <property type="component" value="Unassembled WGS sequence"/>
</dbReference>
<protein>
    <submittedName>
        <fullName evidence="2">Uncharacterized protein</fullName>
    </submittedName>
</protein>
<evidence type="ECO:0000313" key="3">
    <source>
        <dbReference type="Proteomes" id="UP001152561"/>
    </source>
</evidence>
<proteinExistence type="predicted"/>
<feature type="region of interest" description="Disordered" evidence="1">
    <location>
        <begin position="1"/>
        <end position="32"/>
    </location>
</feature>
<accession>A0A9Q1QVX6</accession>
<feature type="compositionally biased region" description="Basic and acidic residues" evidence="1">
    <location>
        <begin position="8"/>
        <end position="30"/>
    </location>
</feature>
<name>A0A9Q1QVX6_9SOLA</name>
<dbReference type="EMBL" id="JAJAGQ010000022">
    <property type="protein sequence ID" value="KAJ8529256.1"/>
    <property type="molecule type" value="Genomic_DNA"/>
</dbReference>
<organism evidence="2 3">
    <name type="scientific">Anisodus acutangulus</name>
    <dbReference type="NCBI Taxonomy" id="402998"/>
    <lineage>
        <taxon>Eukaryota</taxon>
        <taxon>Viridiplantae</taxon>
        <taxon>Streptophyta</taxon>
        <taxon>Embryophyta</taxon>
        <taxon>Tracheophyta</taxon>
        <taxon>Spermatophyta</taxon>
        <taxon>Magnoliopsida</taxon>
        <taxon>eudicotyledons</taxon>
        <taxon>Gunneridae</taxon>
        <taxon>Pentapetalae</taxon>
        <taxon>asterids</taxon>
        <taxon>lamiids</taxon>
        <taxon>Solanales</taxon>
        <taxon>Solanaceae</taxon>
        <taxon>Solanoideae</taxon>
        <taxon>Hyoscyameae</taxon>
        <taxon>Anisodus</taxon>
    </lineage>
</organism>
<comment type="caution">
    <text evidence="2">The sequence shown here is derived from an EMBL/GenBank/DDBJ whole genome shotgun (WGS) entry which is preliminary data.</text>
</comment>
<dbReference type="AlphaFoldDB" id="A0A9Q1QVX6"/>
<evidence type="ECO:0000313" key="2">
    <source>
        <dbReference type="EMBL" id="KAJ8529256.1"/>
    </source>
</evidence>
<gene>
    <name evidence="2" type="ORF">K7X08_036091</name>
</gene>
<keyword evidence="3" id="KW-1185">Reference proteome</keyword>
<sequence>MELASGSGHEDQVEDQNFRGRTKETCDHCGRGPSVIANRLTSTEDELAAFRKLLKTKPRRRSKCVSFSVRSSKKRIQKAFDVFPLSHSVHVDDVHDGSSSPLPDQVADASYKTISLTDHAHVHNDDGPSSHLPDQVEDASYKTLPSSPLHVQVNNASCKTLPDEVTDSAVDNEDRSPDGRIIDVLAHIHGEYDIEVFGDAAQNDYETANEEVV</sequence>
<evidence type="ECO:0000256" key="1">
    <source>
        <dbReference type="SAM" id="MobiDB-lite"/>
    </source>
</evidence>
<reference evidence="3" key="1">
    <citation type="journal article" date="2023" name="Proc. Natl. Acad. Sci. U.S.A.">
        <title>Genomic and structural basis for evolution of tropane alkaloid biosynthesis.</title>
        <authorList>
            <person name="Wanga Y.-J."/>
            <person name="Taina T."/>
            <person name="Yua J.-Y."/>
            <person name="Lia J."/>
            <person name="Xua B."/>
            <person name="Chenc J."/>
            <person name="D'Auriad J.C."/>
            <person name="Huanga J.-P."/>
            <person name="Huanga S.-X."/>
        </authorList>
    </citation>
    <scope>NUCLEOTIDE SEQUENCE [LARGE SCALE GENOMIC DNA]</scope>
    <source>
        <strain evidence="3">cv. KIB-2019</strain>
    </source>
</reference>